<reference evidence="2 3" key="1">
    <citation type="submission" date="2020-08" db="EMBL/GenBank/DDBJ databases">
        <title>Genomic Encyclopedia of Type Strains, Phase IV (KMG-IV): sequencing the most valuable type-strain genomes for metagenomic binning, comparative biology and taxonomic classification.</title>
        <authorList>
            <person name="Goeker M."/>
        </authorList>
    </citation>
    <scope>NUCLEOTIDE SEQUENCE [LARGE SCALE GENOMIC DNA]</scope>
    <source>
        <strain evidence="2 3">DSM 7051</strain>
    </source>
</reference>
<organism evidence="2 3">
    <name type="scientific">Aminobacter aganoensis</name>
    <dbReference type="NCBI Taxonomy" id="83264"/>
    <lineage>
        <taxon>Bacteria</taxon>
        <taxon>Pseudomonadati</taxon>
        <taxon>Pseudomonadota</taxon>
        <taxon>Alphaproteobacteria</taxon>
        <taxon>Hyphomicrobiales</taxon>
        <taxon>Phyllobacteriaceae</taxon>
        <taxon>Aminobacter</taxon>
    </lineage>
</organism>
<dbReference type="RefSeq" id="WP_184702782.1">
    <property type="nucleotide sequence ID" value="NZ_BAABEG010000004.1"/>
</dbReference>
<dbReference type="AlphaFoldDB" id="A0A7X0KP56"/>
<sequence length="690" mass="75450">MSLDWTRRPVRFFQHLLREADAIDLDVNDLIAEIKSVGANGCIAMGGGFSAWYPTRLSSQQINPHLSFDFLGAFLKAAKPEGVRVLVRMDISKGREGMELVHPDWFVQREDGSISSVWSMPQICATGPFWQNETFAILDEILASYLDVDGFFFNYLHVPRCHCPRCVSMVYEATGQKIPHHGVRSPAYETWRQDFLADYMGRVRNFIRERKSEAALVPYHHVHDGWDIARMSEVSDIIGSQISNPVMPNPVDPQPAWNHWAAEEALTARALKPGNAPLLIQTTSEAFASRQTAMPDARLVHNLIQAAAHGASTAPAVNGLLKQDDPRFVPALQELGLYQAGQARWYEGLRSIARIAIVKSEASRLWGPDAGRPAGAPDGCGHVAEFRGFFEMATDLRYPCDIVVAGSLRFAELERYEAILLPAIHCLSDDDTHTLDTYVRNGGKLIASADLAACDENGVGRSNPSLGCLPGIPGGSHSVDGAYFALSDASFRSVLEGIPHVAAAGDFWIPFSSESGNGIDLRLIGPFPNNAPEFTLVDGPGTAPGLIEREFGLGKAMWLPWRIGSLYHRFSMPEYRQLFGVLLETVAGSAPVSTTASSAVELICYEHSNGMVLHALNGATTRTKGLTELTPLAGFEITVKTDAVRAIDLQTGEALPVRKTHQHLTMRIDRLENFMAIAVPGGEGRGDDVI</sequence>
<accession>A0A7X0KP56</accession>
<dbReference type="EMBL" id="JACHOU010000035">
    <property type="protein sequence ID" value="MBB6357856.1"/>
    <property type="molecule type" value="Genomic_DNA"/>
</dbReference>
<evidence type="ECO:0000259" key="1">
    <source>
        <dbReference type="Pfam" id="PF08532"/>
    </source>
</evidence>
<dbReference type="Pfam" id="PF08532">
    <property type="entry name" value="Glyco_hydro_42M"/>
    <property type="match status" value="1"/>
</dbReference>
<dbReference type="SUPFAM" id="SSF52317">
    <property type="entry name" value="Class I glutamine amidotransferase-like"/>
    <property type="match status" value="1"/>
</dbReference>
<dbReference type="Proteomes" id="UP000536262">
    <property type="component" value="Unassembled WGS sequence"/>
</dbReference>
<evidence type="ECO:0000313" key="3">
    <source>
        <dbReference type="Proteomes" id="UP000536262"/>
    </source>
</evidence>
<feature type="domain" description="Beta-galactosidase trimerisation" evidence="1">
    <location>
        <begin position="379"/>
        <end position="462"/>
    </location>
</feature>
<dbReference type="Gene3D" id="3.40.50.880">
    <property type="match status" value="1"/>
</dbReference>
<dbReference type="GO" id="GO:0005975">
    <property type="term" value="P:carbohydrate metabolic process"/>
    <property type="evidence" value="ECO:0007669"/>
    <property type="project" value="InterPro"/>
</dbReference>
<dbReference type="InterPro" id="IPR029062">
    <property type="entry name" value="Class_I_gatase-like"/>
</dbReference>
<dbReference type="GO" id="GO:0004565">
    <property type="term" value="F:beta-galactosidase activity"/>
    <property type="evidence" value="ECO:0007669"/>
    <property type="project" value="InterPro"/>
</dbReference>
<dbReference type="CDD" id="cd03143">
    <property type="entry name" value="A4_beta-galactosidase_middle_domain"/>
    <property type="match status" value="1"/>
</dbReference>
<protein>
    <recommendedName>
        <fullName evidence="1">Beta-galactosidase trimerisation domain-containing protein</fullName>
    </recommendedName>
</protein>
<dbReference type="Gene3D" id="3.20.20.80">
    <property type="entry name" value="Glycosidases"/>
    <property type="match status" value="1"/>
</dbReference>
<keyword evidence="3" id="KW-1185">Reference proteome</keyword>
<proteinExistence type="predicted"/>
<gene>
    <name evidence="2" type="ORF">GGR00_005680</name>
</gene>
<comment type="caution">
    <text evidence="2">The sequence shown here is derived from an EMBL/GenBank/DDBJ whole genome shotgun (WGS) entry which is preliminary data.</text>
</comment>
<name>A0A7X0KP56_9HYPH</name>
<evidence type="ECO:0000313" key="2">
    <source>
        <dbReference type="EMBL" id="MBB6357856.1"/>
    </source>
</evidence>
<dbReference type="Pfam" id="PF14871">
    <property type="entry name" value="GHL6"/>
    <property type="match status" value="1"/>
</dbReference>
<dbReference type="InterPro" id="IPR028212">
    <property type="entry name" value="GHL6"/>
</dbReference>
<dbReference type="InterPro" id="IPR013738">
    <property type="entry name" value="Beta_galactosidase_Trimer"/>
</dbReference>